<evidence type="ECO:0000313" key="3">
    <source>
        <dbReference type="Proteomes" id="UP001189429"/>
    </source>
</evidence>
<reference evidence="2" key="1">
    <citation type="submission" date="2023-10" db="EMBL/GenBank/DDBJ databases">
        <authorList>
            <person name="Chen Y."/>
            <person name="Shah S."/>
            <person name="Dougan E. K."/>
            <person name="Thang M."/>
            <person name="Chan C."/>
        </authorList>
    </citation>
    <scope>NUCLEOTIDE SEQUENCE [LARGE SCALE GENOMIC DNA]</scope>
</reference>
<comment type="caution">
    <text evidence="2">The sequence shown here is derived from an EMBL/GenBank/DDBJ whole genome shotgun (WGS) entry which is preliminary data.</text>
</comment>
<proteinExistence type="predicted"/>
<sequence length="222" mass="23504">PFSLESVGPRPQEPGAALSTKETPSPRPPGPSVPSSIPPGPPARRMPATPPARLALLLPLLLGGCCPPCARAAKPVGLASALDERAGRPGRRPRLMRNEGSLQEELSDDLPDGKRVVKSGDVQHVTSAVRRDKDRLADLASQASSTYNTGLGLEEVLAHYKQMLETGAAASELASGLKAIQDHHSAWKDSVVQARGAIESFKTARDGLEDAIKVYGDTLEER</sequence>
<evidence type="ECO:0000313" key="2">
    <source>
        <dbReference type="EMBL" id="CAK0884508.1"/>
    </source>
</evidence>
<evidence type="ECO:0000256" key="1">
    <source>
        <dbReference type="SAM" id="MobiDB-lite"/>
    </source>
</evidence>
<organism evidence="2 3">
    <name type="scientific">Prorocentrum cordatum</name>
    <dbReference type="NCBI Taxonomy" id="2364126"/>
    <lineage>
        <taxon>Eukaryota</taxon>
        <taxon>Sar</taxon>
        <taxon>Alveolata</taxon>
        <taxon>Dinophyceae</taxon>
        <taxon>Prorocentrales</taxon>
        <taxon>Prorocentraceae</taxon>
        <taxon>Prorocentrum</taxon>
    </lineage>
</organism>
<protein>
    <submittedName>
        <fullName evidence="2">Uncharacterized protein</fullName>
    </submittedName>
</protein>
<dbReference type="Proteomes" id="UP001189429">
    <property type="component" value="Unassembled WGS sequence"/>
</dbReference>
<accession>A0ABN9WDU3</accession>
<feature type="compositionally biased region" description="Pro residues" evidence="1">
    <location>
        <begin position="25"/>
        <end position="48"/>
    </location>
</feature>
<name>A0ABN9WDU3_9DINO</name>
<gene>
    <name evidence="2" type="ORF">PCOR1329_LOCUS66441</name>
</gene>
<feature type="region of interest" description="Disordered" evidence="1">
    <location>
        <begin position="1"/>
        <end position="48"/>
    </location>
</feature>
<feature type="non-terminal residue" evidence="2">
    <location>
        <position position="1"/>
    </location>
</feature>
<dbReference type="EMBL" id="CAUYUJ010018560">
    <property type="protein sequence ID" value="CAK0884508.1"/>
    <property type="molecule type" value="Genomic_DNA"/>
</dbReference>
<keyword evidence="3" id="KW-1185">Reference proteome</keyword>